<dbReference type="EMBL" id="NCKV01002372">
    <property type="protein sequence ID" value="RWS26938.1"/>
    <property type="molecule type" value="Genomic_DNA"/>
</dbReference>
<dbReference type="GO" id="GO:0017119">
    <property type="term" value="C:Golgi transport complex"/>
    <property type="evidence" value="ECO:0007669"/>
    <property type="project" value="InterPro"/>
</dbReference>
<evidence type="ECO:0000256" key="8">
    <source>
        <dbReference type="ARBA" id="ARBA00031347"/>
    </source>
</evidence>
<evidence type="ECO:0000256" key="7">
    <source>
        <dbReference type="ARBA" id="ARBA00023136"/>
    </source>
</evidence>
<keyword evidence="5" id="KW-0653">Protein transport</keyword>
<gene>
    <name evidence="9" type="ORF">B4U80_10999</name>
</gene>
<dbReference type="PANTHER" id="PTHR21311:SF0">
    <property type="entry name" value="CONSERVED OLIGOMERIC GOLGI COMPLEX SUBUNIT 8"/>
    <property type="match status" value="1"/>
</dbReference>
<dbReference type="InterPro" id="IPR007255">
    <property type="entry name" value="COG8"/>
</dbReference>
<dbReference type="GO" id="GO:0000139">
    <property type="term" value="C:Golgi membrane"/>
    <property type="evidence" value="ECO:0007669"/>
    <property type="project" value="UniProtKB-SubCell"/>
</dbReference>
<evidence type="ECO:0000256" key="5">
    <source>
        <dbReference type="ARBA" id="ARBA00022927"/>
    </source>
</evidence>
<dbReference type="PANTHER" id="PTHR21311">
    <property type="entry name" value="CONSERVED OLIGOMERIC GOLGI COMPLEX COMPONENT 8"/>
    <property type="match status" value="1"/>
</dbReference>
<dbReference type="Proteomes" id="UP000288716">
    <property type="component" value="Unassembled WGS sequence"/>
</dbReference>
<keyword evidence="4" id="KW-0813">Transport</keyword>
<comment type="caution">
    <text evidence="9">The sequence shown here is derived from an EMBL/GenBank/DDBJ whole genome shotgun (WGS) entry which is preliminary data.</text>
</comment>
<dbReference type="GO" id="GO:0006891">
    <property type="term" value="P:intra-Golgi vesicle-mediated transport"/>
    <property type="evidence" value="ECO:0007669"/>
    <property type="project" value="TreeGrafter"/>
</dbReference>
<dbReference type="OrthoDB" id="1661054at2759"/>
<keyword evidence="10" id="KW-1185">Reference proteome</keyword>
<evidence type="ECO:0000256" key="1">
    <source>
        <dbReference type="ARBA" id="ARBA00004395"/>
    </source>
</evidence>
<reference evidence="9 10" key="1">
    <citation type="journal article" date="2018" name="Gigascience">
        <title>Genomes of trombidid mites reveal novel predicted allergens and laterally-transferred genes associated with secondary metabolism.</title>
        <authorList>
            <person name="Dong X."/>
            <person name="Chaisiri K."/>
            <person name="Xia D."/>
            <person name="Armstrong S.D."/>
            <person name="Fang Y."/>
            <person name="Donnelly M.J."/>
            <person name="Kadowaki T."/>
            <person name="McGarry J.W."/>
            <person name="Darby A.C."/>
            <person name="Makepeace B.L."/>
        </authorList>
    </citation>
    <scope>NUCLEOTIDE SEQUENCE [LARGE SCALE GENOMIC DNA]</scope>
    <source>
        <strain evidence="9">UoL-UT</strain>
    </source>
</reference>
<evidence type="ECO:0000256" key="3">
    <source>
        <dbReference type="ARBA" id="ARBA00020983"/>
    </source>
</evidence>
<evidence type="ECO:0000313" key="10">
    <source>
        <dbReference type="Proteomes" id="UP000288716"/>
    </source>
</evidence>
<keyword evidence="7" id="KW-0472">Membrane</keyword>
<protein>
    <recommendedName>
        <fullName evidence="3">Conserved oligomeric Golgi complex subunit 8</fullName>
    </recommendedName>
    <alternativeName>
        <fullName evidence="8">Component of oligomeric Golgi complex 8</fullName>
    </alternativeName>
</protein>
<name>A0A443SHD3_9ACAR</name>
<evidence type="ECO:0000313" key="9">
    <source>
        <dbReference type="EMBL" id="RWS26938.1"/>
    </source>
</evidence>
<dbReference type="VEuPathDB" id="VectorBase:LDEU005101"/>
<dbReference type="GO" id="GO:0015031">
    <property type="term" value="P:protein transport"/>
    <property type="evidence" value="ECO:0007669"/>
    <property type="project" value="UniProtKB-KW"/>
</dbReference>
<accession>A0A443SHD3</accession>
<comment type="similarity">
    <text evidence="2">Belongs to the COG8 family.</text>
</comment>
<evidence type="ECO:0000256" key="2">
    <source>
        <dbReference type="ARBA" id="ARBA00006419"/>
    </source>
</evidence>
<organism evidence="9 10">
    <name type="scientific">Leptotrombidium deliense</name>
    <dbReference type="NCBI Taxonomy" id="299467"/>
    <lineage>
        <taxon>Eukaryota</taxon>
        <taxon>Metazoa</taxon>
        <taxon>Ecdysozoa</taxon>
        <taxon>Arthropoda</taxon>
        <taxon>Chelicerata</taxon>
        <taxon>Arachnida</taxon>
        <taxon>Acari</taxon>
        <taxon>Acariformes</taxon>
        <taxon>Trombidiformes</taxon>
        <taxon>Prostigmata</taxon>
        <taxon>Anystina</taxon>
        <taxon>Parasitengona</taxon>
        <taxon>Trombiculoidea</taxon>
        <taxon>Trombiculidae</taxon>
        <taxon>Leptotrombidium</taxon>
    </lineage>
</organism>
<evidence type="ECO:0000256" key="4">
    <source>
        <dbReference type="ARBA" id="ARBA00022448"/>
    </source>
</evidence>
<sequence length="63" mass="7307">MPPLTLLEFVPLAQLCNDILTGFNEFRQLIPIGLMKKIKDELEVSLQQISTSIAHYYEYDNHN</sequence>
<evidence type="ECO:0000256" key="6">
    <source>
        <dbReference type="ARBA" id="ARBA00023034"/>
    </source>
</evidence>
<dbReference type="AlphaFoldDB" id="A0A443SHD3"/>
<keyword evidence="6" id="KW-0333">Golgi apparatus</keyword>
<comment type="subcellular location">
    <subcellularLocation>
        <location evidence="1">Golgi apparatus membrane</location>
        <topology evidence="1">Peripheral membrane protein</topology>
    </subcellularLocation>
</comment>
<proteinExistence type="inferred from homology"/>